<keyword evidence="3" id="KW-1185">Reference proteome</keyword>
<proteinExistence type="predicted"/>
<evidence type="ECO:0000313" key="2">
    <source>
        <dbReference type="EMBL" id="EYB82868.1"/>
    </source>
</evidence>
<gene>
    <name evidence="2" type="primary">Acey_s0348.g3168</name>
    <name evidence="2" type="ORF">Y032_0348g3168</name>
</gene>
<dbReference type="OrthoDB" id="10452949at2759"/>
<dbReference type="STRING" id="53326.A0A016RWY8"/>
<dbReference type="AlphaFoldDB" id="A0A016RWY8"/>
<name>A0A016RWY8_9BILA</name>
<protein>
    <submittedName>
        <fullName evidence="2">Uncharacterized protein</fullName>
    </submittedName>
</protein>
<reference evidence="3" key="1">
    <citation type="journal article" date="2015" name="Nat. Genet.">
        <title>The genome and transcriptome of the zoonotic hookworm Ancylostoma ceylanicum identify infection-specific gene families.</title>
        <authorList>
            <person name="Schwarz E.M."/>
            <person name="Hu Y."/>
            <person name="Antoshechkin I."/>
            <person name="Miller M.M."/>
            <person name="Sternberg P.W."/>
            <person name="Aroian R.V."/>
        </authorList>
    </citation>
    <scope>NUCLEOTIDE SEQUENCE</scope>
    <source>
        <strain evidence="3">HY135</strain>
    </source>
</reference>
<feature type="region of interest" description="Disordered" evidence="1">
    <location>
        <begin position="146"/>
        <end position="339"/>
    </location>
</feature>
<dbReference type="Proteomes" id="UP000024635">
    <property type="component" value="Unassembled WGS sequence"/>
</dbReference>
<feature type="compositionally biased region" description="Polar residues" evidence="1">
    <location>
        <begin position="221"/>
        <end position="237"/>
    </location>
</feature>
<dbReference type="EMBL" id="JARK01001684">
    <property type="protein sequence ID" value="EYB82868.1"/>
    <property type="molecule type" value="Genomic_DNA"/>
</dbReference>
<evidence type="ECO:0000256" key="1">
    <source>
        <dbReference type="SAM" id="MobiDB-lite"/>
    </source>
</evidence>
<sequence length="339" mass="36345">MNQNEPAIAEIRIVEMIRIDCHVERLERCQTVLIAGTLEDVPTMKWRSIFAHGSVKTSQLGFLNALNTNMTTVLGYRVLKVIIPPSYFRIPPQMQPLEYGYTYKLPLGSRDPFEQYSSHEKRYEFSIPGYQPYGGSNYESASDYGRPFAAGNYPPPSSAQNQPFVAPPDTAQLPFSSHHQGQAPLPPTSPIESQIPGHAPLPPTSPIESQIPGQAPPSPTSPIETQVPGQAAVSSTLLDVENQIPPHGQGTAELGVKSPQIEVPAATPASAQIEPGPVPPAPPSHAQIEHGPVPPAPPTDAEISNAAGFGNLAGQEPFEPVTPPTTLARPRGMPSIHAE</sequence>
<organism evidence="2 3">
    <name type="scientific">Ancylostoma ceylanicum</name>
    <dbReference type="NCBI Taxonomy" id="53326"/>
    <lineage>
        <taxon>Eukaryota</taxon>
        <taxon>Metazoa</taxon>
        <taxon>Ecdysozoa</taxon>
        <taxon>Nematoda</taxon>
        <taxon>Chromadorea</taxon>
        <taxon>Rhabditida</taxon>
        <taxon>Rhabditina</taxon>
        <taxon>Rhabditomorpha</taxon>
        <taxon>Strongyloidea</taxon>
        <taxon>Ancylostomatidae</taxon>
        <taxon>Ancylostomatinae</taxon>
        <taxon>Ancylostoma</taxon>
    </lineage>
</organism>
<evidence type="ECO:0000313" key="3">
    <source>
        <dbReference type="Proteomes" id="UP000024635"/>
    </source>
</evidence>
<accession>A0A016RWY8</accession>
<comment type="caution">
    <text evidence="2">The sequence shown here is derived from an EMBL/GenBank/DDBJ whole genome shotgun (WGS) entry which is preliminary data.</text>
</comment>